<evidence type="ECO:0000313" key="5">
    <source>
        <dbReference type="EMBL" id="KAK3278732.1"/>
    </source>
</evidence>
<dbReference type="CDD" id="cd20074">
    <property type="entry name" value="XPF_nuclease_Mus81"/>
    <property type="match status" value="1"/>
</dbReference>
<evidence type="ECO:0000256" key="3">
    <source>
        <dbReference type="SAM" id="MobiDB-lite"/>
    </source>
</evidence>
<dbReference type="GO" id="GO:0000712">
    <property type="term" value="P:resolution of meiotic recombination intermediates"/>
    <property type="evidence" value="ECO:0007669"/>
    <property type="project" value="TreeGrafter"/>
</dbReference>
<dbReference type="AlphaFoldDB" id="A0AAE0LBA1"/>
<dbReference type="Pfam" id="PF02732">
    <property type="entry name" value="ERCC4"/>
    <property type="match status" value="1"/>
</dbReference>
<name>A0AAE0LBA1_9CHLO</name>
<dbReference type="SMART" id="SM00891">
    <property type="entry name" value="ERCC4"/>
    <property type="match status" value="1"/>
</dbReference>
<dbReference type="GO" id="GO:0031573">
    <property type="term" value="P:mitotic intra-S DNA damage checkpoint signaling"/>
    <property type="evidence" value="ECO:0007669"/>
    <property type="project" value="TreeGrafter"/>
</dbReference>
<dbReference type="Proteomes" id="UP001190700">
    <property type="component" value="Unassembled WGS sequence"/>
</dbReference>
<feature type="compositionally biased region" description="Pro residues" evidence="3">
    <location>
        <begin position="903"/>
        <end position="920"/>
    </location>
</feature>
<dbReference type="PANTHER" id="PTHR13451:SF0">
    <property type="entry name" value="CROSSOVER JUNCTION ENDONUCLEASE MUS81"/>
    <property type="match status" value="1"/>
</dbReference>
<feature type="region of interest" description="Disordered" evidence="3">
    <location>
        <begin position="494"/>
        <end position="562"/>
    </location>
</feature>
<dbReference type="GO" id="GO:0003677">
    <property type="term" value="F:DNA binding"/>
    <property type="evidence" value="ECO:0007669"/>
    <property type="project" value="UniProtKB-UniRule"/>
</dbReference>
<evidence type="ECO:0000313" key="6">
    <source>
        <dbReference type="Proteomes" id="UP001190700"/>
    </source>
</evidence>
<dbReference type="InterPro" id="IPR006166">
    <property type="entry name" value="ERCC4_domain"/>
</dbReference>
<feature type="region of interest" description="Disordered" evidence="3">
    <location>
        <begin position="1130"/>
        <end position="1150"/>
    </location>
</feature>
<evidence type="ECO:0000256" key="2">
    <source>
        <dbReference type="RuleBase" id="RU369042"/>
    </source>
</evidence>
<keyword evidence="2" id="KW-0539">Nucleus</keyword>
<keyword evidence="2" id="KW-0255">Endonuclease</keyword>
<sequence>MAATSQHEDLRHKYSRGLSTIAQRFTLHHFDRPKFDACVRACVNISLHPEPLRTRDRTLRVVHSVGDRTAEYLSEIHSDRTIKSSPPEEGVHSSAAPAILVALLRFVEGREAERDKKDALLCPLGELLQRAQAICEQKFLPFDDILNGCLCASWQQITTLQSGGYIKERKRKTLKPPYQACRSGIVFELLDRGRQTARRLCASTTADPGARSYLSSSGARHRGALYANDGGQEGSGLLLLVDEREGGGDRHRNLSRLCTYLKGKGVRFETRELPTGCGDYMWVWRDEAGSGKGQAYTEWVVPRLIERKSDVDVAQSLMDGRWTRQKQAMKWAKQLLARSSGPCVLQYVVEGDVQKAAHPCACGCGGGGVGGCVRRGYPKVAEVQCAIDALPREGFEVQRTASLQKTAEYLSDLHKHLAAQSHSHTVQLDSFIALLKGGPAESVSTGRGGGVPQSTAQPNAMAAREARAAAQSAGAPGPVAVATRAFAAEAACPPSNFVGGKRLPSRADGSGEPQSPRRLQPPASSPEGLIDLTDSPPPRGPPVAAAGGAAHDTGEATAAGDGARAVAKASRESGAFQRRSGDTTGQAAPSADFWELLGSTTPDAERYAGGAAHDTGEATAAGHGCTVSGLWELLGSTTPDAERYAGGAARDTGEATAAGDGATGVAKASRESGASRRHSGDTTGQAAPSADFWELLGRRTPDAERYAGGGARAAAHEGQDAARASNQRALFEATDVYDAADYDADTDVDPDEDVLVVQDDMATTPEMPNIQQRTQEAGAACAWGASESCWEDAERLGAPSPVQDEIPPLSPSQGRPAEDDDASSSDLSPVPWAASENSQPSMDKRPRSPPAPSASGGGPEIKGTAAAGDLAASKAEADRRMSNAVLRQTSLADWGRQRKTSSVPPPSPSSPNFSEPPSPPKRTKLSVPSPGPSPCPRPGASAEEAGGHGGCTKRMPRWAEGDRCDKEEGHAGRCRKAKKPVNTVPRGERPYHEVVKKQGCNWAILVCMHKALIAHGEAHRKDWLKDELMQATEESGLCLTPMFEPMPGAAYPYAGWAGVHPYLIRPKPPREALVREWAHRPHGMKYQLTAAGVEAAACLHQQAEEEGICKCGGIRLPAQVSASAAVQQVPSRAQAQEGSTRGDGAAPEDESAAAFVRGMGAAVYKQRTNDMDGIVDLT</sequence>
<feature type="compositionally biased region" description="Basic and acidic residues" evidence="3">
    <location>
        <begin position="668"/>
        <end position="680"/>
    </location>
</feature>
<dbReference type="GO" id="GO:0008821">
    <property type="term" value="F:crossover junction DNA endonuclease activity"/>
    <property type="evidence" value="ECO:0007669"/>
    <property type="project" value="UniProtKB-UniRule"/>
</dbReference>
<comment type="cofactor">
    <cofactor evidence="2">
        <name>Mg(2+)</name>
        <dbReference type="ChEBI" id="CHEBI:18420"/>
    </cofactor>
</comment>
<keyword evidence="2" id="KW-0233">DNA recombination</keyword>
<feature type="domain" description="ERCC4" evidence="4">
    <location>
        <begin position="238"/>
        <end position="353"/>
    </location>
</feature>
<gene>
    <name evidence="5" type="ORF">CYMTET_13346</name>
</gene>
<dbReference type="GO" id="GO:0000727">
    <property type="term" value="P:double-strand break repair via break-induced replication"/>
    <property type="evidence" value="ECO:0007669"/>
    <property type="project" value="UniProtKB-UniRule"/>
</dbReference>
<dbReference type="InterPro" id="IPR047416">
    <property type="entry name" value="XPF_nuclease_Mus81"/>
</dbReference>
<dbReference type="GO" id="GO:0006308">
    <property type="term" value="P:DNA catabolic process"/>
    <property type="evidence" value="ECO:0007669"/>
    <property type="project" value="UniProtKB-UniRule"/>
</dbReference>
<feature type="region of interest" description="Disordered" evidence="3">
    <location>
        <begin position="790"/>
        <end position="986"/>
    </location>
</feature>
<comment type="similarity">
    <text evidence="2">Belongs to the XPF family.</text>
</comment>
<dbReference type="GO" id="GO:0048476">
    <property type="term" value="C:Holliday junction resolvase complex"/>
    <property type="evidence" value="ECO:0007669"/>
    <property type="project" value="UniProtKB-UniRule"/>
</dbReference>
<feature type="compositionally biased region" description="Basic and acidic residues" evidence="3">
    <location>
        <begin position="957"/>
        <end position="971"/>
    </location>
</feature>
<dbReference type="InterPro" id="IPR011335">
    <property type="entry name" value="Restrct_endonuc-II-like"/>
</dbReference>
<evidence type="ECO:0000259" key="4">
    <source>
        <dbReference type="SMART" id="SM00891"/>
    </source>
</evidence>
<keyword evidence="2" id="KW-0460">Magnesium</keyword>
<keyword evidence="6" id="KW-1185">Reference proteome</keyword>
<reference evidence="5 6" key="1">
    <citation type="journal article" date="2015" name="Genome Biol. Evol.">
        <title>Comparative Genomics of a Bacterivorous Green Alga Reveals Evolutionary Causalities and Consequences of Phago-Mixotrophic Mode of Nutrition.</title>
        <authorList>
            <person name="Burns J.A."/>
            <person name="Paasch A."/>
            <person name="Narechania A."/>
            <person name="Kim E."/>
        </authorList>
    </citation>
    <scope>NUCLEOTIDE SEQUENCE [LARGE SCALE GENOMIC DNA]</scope>
    <source>
        <strain evidence="5 6">PLY_AMNH</strain>
    </source>
</reference>
<feature type="region of interest" description="Disordered" evidence="3">
    <location>
        <begin position="570"/>
        <end position="589"/>
    </location>
</feature>
<dbReference type="GO" id="GO:0005634">
    <property type="term" value="C:nucleus"/>
    <property type="evidence" value="ECO:0007669"/>
    <property type="project" value="UniProtKB-SubCell"/>
</dbReference>
<accession>A0AAE0LBA1</accession>
<dbReference type="EC" id="3.1.22.-" evidence="2"/>
<dbReference type="PANTHER" id="PTHR13451">
    <property type="entry name" value="CLASS II CROSSOVER JUNCTION ENDONUCLEASE MUS81"/>
    <property type="match status" value="1"/>
</dbReference>
<comment type="function">
    <text evidence="2">Interacts with EME1 to form a DNA structure-specific endonuclease with substrate preference for branched DNA structures with a 5'-end at the branch nick. Typical substrates include 3'-flap structures, D-loops, replication forks and nicked Holliday junctions. May be required in mitosis for the processing of stalled or collapsed replication fork intermediates. May be required in meiosis for the repair of meiosis-specific double strand breaks subsequent to single-end invasion (SEI).</text>
</comment>
<dbReference type="SUPFAM" id="SSF52980">
    <property type="entry name" value="Restriction endonuclease-like"/>
    <property type="match status" value="1"/>
</dbReference>
<comment type="subcellular location">
    <subcellularLocation>
        <location evidence="2">Nucleus</location>
    </subcellularLocation>
</comment>
<proteinExistence type="inferred from homology"/>
<keyword evidence="2" id="KW-0234">DNA repair</keyword>
<keyword evidence="2" id="KW-0227">DNA damage</keyword>
<evidence type="ECO:0000256" key="1">
    <source>
        <dbReference type="ARBA" id="ARBA00022801"/>
    </source>
</evidence>
<keyword evidence="1 2" id="KW-0378">Hydrolase</keyword>
<feature type="compositionally biased region" description="Low complexity" evidence="3">
    <location>
        <begin position="645"/>
        <end position="667"/>
    </location>
</feature>
<dbReference type="GO" id="GO:0048257">
    <property type="term" value="F:3'-flap endonuclease activity"/>
    <property type="evidence" value="ECO:0007669"/>
    <property type="project" value="TreeGrafter"/>
</dbReference>
<protein>
    <recommendedName>
        <fullName evidence="2">Crossover junction endonuclease MUS81</fullName>
        <ecNumber evidence="2">3.1.22.-</ecNumber>
    </recommendedName>
</protein>
<dbReference type="GO" id="GO:0046872">
    <property type="term" value="F:metal ion binding"/>
    <property type="evidence" value="ECO:0007669"/>
    <property type="project" value="UniProtKB-UniRule"/>
</dbReference>
<organism evidence="5 6">
    <name type="scientific">Cymbomonas tetramitiformis</name>
    <dbReference type="NCBI Taxonomy" id="36881"/>
    <lineage>
        <taxon>Eukaryota</taxon>
        <taxon>Viridiplantae</taxon>
        <taxon>Chlorophyta</taxon>
        <taxon>Pyramimonadophyceae</taxon>
        <taxon>Pyramimonadales</taxon>
        <taxon>Pyramimonadaceae</taxon>
        <taxon>Cymbomonas</taxon>
    </lineage>
</organism>
<feature type="region of interest" description="Disordered" evidence="3">
    <location>
        <begin position="642"/>
        <end position="690"/>
    </location>
</feature>
<feature type="region of interest" description="Disordered" evidence="3">
    <location>
        <begin position="442"/>
        <end position="469"/>
    </location>
</feature>
<comment type="caution">
    <text evidence="5">The sequence shown here is derived from an EMBL/GenBank/DDBJ whole genome shotgun (WGS) entry which is preliminary data.</text>
</comment>
<dbReference type="InterPro" id="IPR033309">
    <property type="entry name" value="Mus81"/>
</dbReference>
<keyword evidence="2" id="KW-0540">Nuclease</keyword>
<dbReference type="EMBL" id="LGRX02005303">
    <property type="protein sequence ID" value="KAK3278732.1"/>
    <property type="molecule type" value="Genomic_DNA"/>
</dbReference>
<dbReference type="Gene3D" id="3.40.50.10130">
    <property type="match status" value="1"/>
</dbReference>
<feature type="compositionally biased region" description="Low complexity" evidence="3">
    <location>
        <begin position="542"/>
        <end position="562"/>
    </location>
</feature>
<keyword evidence="2" id="KW-0479">Metal-binding</keyword>
<comment type="subunit">
    <text evidence="2">Interacts with EME1.</text>
</comment>
<feature type="compositionally biased region" description="Low complexity" evidence="3">
    <location>
        <begin position="456"/>
        <end position="469"/>
    </location>
</feature>